<gene>
    <name evidence="7 9" type="primary">psbU</name>
    <name evidence="9" type="ordered locus">AM1_3966</name>
</gene>
<evidence type="ECO:0000256" key="6">
    <source>
        <dbReference type="ARBA" id="ARBA00023276"/>
    </source>
</evidence>
<dbReference type="NCBIfam" id="NF002708">
    <property type="entry name" value="PRK02515.1"/>
    <property type="match status" value="1"/>
</dbReference>
<keyword evidence="10" id="KW-1185">Reference proteome</keyword>
<evidence type="ECO:0000256" key="1">
    <source>
        <dbReference type="ARBA" id="ARBA00004170"/>
    </source>
</evidence>
<keyword evidence="7" id="KW-0602">Photosynthesis</keyword>
<dbReference type="HAMAP" id="MF_00589">
    <property type="entry name" value="PSII_PsbU"/>
    <property type="match status" value="1"/>
</dbReference>
<dbReference type="EMBL" id="CP000828">
    <property type="protein sequence ID" value="ABW28951.1"/>
    <property type="molecule type" value="Genomic_DNA"/>
</dbReference>
<keyword evidence="7" id="KW-0813">Transport</keyword>
<evidence type="ECO:0000256" key="2">
    <source>
        <dbReference type="ARBA" id="ARBA00010827"/>
    </source>
</evidence>
<dbReference type="AlphaFoldDB" id="B0C8D1"/>
<dbReference type="GO" id="GO:0015979">
    <property type="term" value="P:photosynthesis"/>
    <property type="evidence" value="ECO:0007669"/>
    <property type="project" value="UniProtKB-UniRule"/>
</dbReference>
<evidence type="ECO:0000256" key="3">
    <source>
        <dbReference type="ARBA" id="ARBA00022982"/>
    </source>
</evidence>
<dbReference type="OrthoDB" id="463369at2"/>
<keyword evidence="6 7" id="KW-0604">Photosystem II</keyword>
<dbReference type="Pfam" id="PF06514">
    <property type="entry name" value="PsbU"/>
    <property type="match status" value="1"/>
</dbReference>
<keyword evidence="4 7" id="KW-0793">Thylakoid</keyword>
<reference evidence="9 10" key="1">
    <citation type="journal article" date="2008" name="Proc. Natl. Acad. Sci. U.S.A.">
        <title>Niche adaptation and genome expansion in the chlorophyll d-producing cyanobacterium Acaryochloris marina.</title>
        <authorList>
            <person name="Swingley W.D."/>
            <person name="Chen M."/>
            <person name="Cheung P.C."/>
            <person name="Conrad A.L."/>
            <person name="Dejesa L.C."/>
            <person name="Hao J."/>
            <person name="Honchak B.M."/>
            <person name="Karbach L.E."/>
            <person name="Kurdoglu A."/>
            <person name="Lahiri S."/>
            <person name="Mastrian S.D."/>
            <person name="Miyashita H."/>
            <person name="Page L."/>
            <person name="Ramakrishna P."/>
            <person name="Satoh S."/>
            <person name="Sattley W.M."/>
            <person name="Shimada Y."/>
            <person name="Taylor H.L."/>
            <person name="Tomo T."/>
            <person name="Tsuchiya T."/>
            <person name="Wang Z.T."/>
            <person name="Raymond J."/>
            <person name="Mimuro M."/>
            <person name="Blankenship R.E."/>
            <person name="Touchman J.W."/>
        </authorList>
    </citation>
    <scope>NUCLEOTIDE SEQUENCE [LARGE SCALE GENOMIC DNA]</scope>
    <source>
        <strain evidence="10">MBIC 11017</strain>
    </source>
</reference>
<dbReference type="SUPFAM" id="SSF81585">
    <property type="entry name" value="PsbU/PolX domain-like"/>
    <property type="match status" value="1"/>
</dbReference>
<evidence type="ECO:0000256" key="4">
    <source>
        <dbReference type="ARBA" id="ARBA00023078"/>
    </source>
</evidence>
<dbReference type="Gene3D" id="1.10.150.320">
    <property type="entry name" value="Photosystem II 12 kDa extrinsic protein"/>
    <property type="match status" value="1"/>
</dbReference>
<dbReference type="STRING" id="329726.AM1_3966"/>
<protein>
    <recommendedName>
        <fullName evidence="7">Photosystem II extrinsic protein U</fullName>
        <shortName evidence="7">PSII-U</shortName>
        <shortName evidence="7">PsbU</shortName>
    </recommendedName>
    <alternativeName>
        <fullName evidence="7">Photosystem II 12 kDa extrinsic protein</fullName>
        <shortName evidence="7">PS II complex 12 kDa extrinsic protein</shortName>
    </alternativeName>
</protein>
<organism evidence="9 10">
    <name type="scientific">Acaryochloris marina (strain MBIC 11017)</name>
    <dbReference type="NCBI Taxonomy" id="329726"/>
    <lineage>
        <taxon>Bacteria</taxon>
        <taxon>Bacillati</taxon>
        <taxon>Cyanobacteriota</taxon>
        <taxon>Cyanophyceae</taxon>
        <taxon>Acaryochloridales</taxon>
        <taxon>Acaryochloridaceae</taxon>
        <taxon>Acaryochloris</taxon>
    </lineage>
</organism>
<evidence type="ECO:0000256" key="8">
    <source>
        <dbReference type="SAM" id="MobiDB-lite"/>
    </source>
</evidence>
<name>B0C8D1_ACAM1</name>
<keyword evidence="5 7" id="KW-0472">Membrane</keyword>
<proteinExistence type="inferred from homology"/>
<dbReference type="RefSeq" id="WP_012164307.1">
    <property type="nucleotide sequence ID" value="NC_009925.1"/>
</dbReference>
<dbReference type="eggNOG" id="COG1555">
    <property type="taxonomic scope" value="Bacteria"/>
</dbReference>
<feature type="region of interest" description="Disordered" evidence="8">
    <location>
        <begin position="115"/>
        <end position="144"/>
    </location>
</feature>
<comment type="function">
    <text evidence="7">One of the extrinsic, lumenal subunits of photosystem II (PSII). PSII is a light-driven water plastoquinone oxidoreductase, using light energy to abstract electrons from H(2)O, generating a proton gradient subsequently used for ATP formation. The extrinsic proteins stabilize the structure of photosystem II oxygen-evolving complex (OEC), the ion environment of oxygen evolution and protect the OEC against heat-induced inactivation.</text>
</comment>
<evidence type="ECO:0000313" key="9">
    <source>
        <dbReference type="EMBL" id="ABW28951.1"/>
    </source>
</evidence>
<keyword evidence="3 7" id="KW-0249">Electron transport</keyword>
<sequence>MHSFVRRFGLIGLALATCLSFFGWSQPVNALNLQSGPTIVLADTYRNPIDEKLGTDFGQKIDVNNTNVLAFMKYKGLYPTVAGKVVQNAPYSSVEDVLQIDGLTDQQKKVLQDNMGNFTISDPDPSLVGGQDRYNPGSYKPFMK</sequence>
<dbReference type="GO" id="GO:0031676">
    <property type="term" value="C:plasma membrane-derived thylakoid membrane"/>
    <property type="evidence" value="ECO:0007669"/>
    <property type="project" value="UniProtKB-SubCell"/>
</dbReference>
<dbReference type="GO" id="GO:0009654">
    <property type="term" value="C:photosystem II oxygen evolving complex"/>
    <property type="evidence" value="ECO:0007669"/>
    <property type="project" value="InterPro"/>
</dbReference>
<accession>B0C8D1</accession>
<dbReference type="Proteomes" id="UP000000268">
    <property type="component" value="Chromosome"/>
</dbReference>
<dbReference type="GO" id="GO:0042549">
    <property type="term" value="P:photosystem II stabilization"/>
    <property type="evidence" value="ECO:0007669"/>
    <property type="project" value="InterPro"/>
</dbReference>
<dbReference type="KEGG" id="amr:AM1_3966"/>
<dbReference type="HOGENOM" id="CLU_141240_1_0_3"/>
<evidence type="ECO:0000313" key="10">
    <source>
        <dbReference type="Proteomes" id="UP000000268"/>
    </source>
</evidence>
<comment type="subcellular location">
    <subcellularLocation>
        <location evidence="7">Cellular thylakoid membrane</location>
        <topology evidence="7">Peripheral membrane protein</topology>
        <orientation evidence="7">Lumenal side</orientation>
    </subcellularLocation>
    <subcellularLocation>
        <location evidence="1">Membrane</location>
        <topology evidence="1">Peripheral membrane protein</topology>
    </subcellularLocation>
</comment>
<comment type="subunit">
    <text evidence="7">PSII is composed of 1 copy each of membrane proteins PsbA, PsbB, PsbC, PsbD, PsbE, PsbF, PsbH, PsbI, PsbJ, PsbK, PsbL, PsbM, PsbT, PsbX, PsbY, PsbZ, Psb30/Ycf12, peripheral proteins PsbO, CyanoQ (PsbQ), PsbU, PsbV and a large number of cofactors. It forms dimeric complexes.</text>
</comment>
<dbReference type="InterPro" id="IPR010527">
    <property type="entry name" value="PSII_PsbU"/>
</dbReference>
<comment type="similarity">
    <text evidence="2 7">Belongs to the PsbU family.</text>
</comment>
<evidence type="ECO:0000256" key="5">
    <source>
        <dbReference type="ARBA" id="ARBA00023136"/>
    </source>
</evidence>
<dbReference type="GO" id="GO:0019898">
    <property type="term" value="C:extrinsic component of membrane"/>
    <property type="evidence" value="ECO:0007669"/>
    <property type="project" value="InterPro"/>
</dbReference>
<evidence type="ECO:0000256" key="7">
    <source>
        <dbReference type="HAMAP-Rule" id="MF_00589"/>
    </source>
</evidence>